<gene>
    <name evidence="1" type="ORF">RJ640_029017</name>
</gene>
<dbReference type="Pfam" id="PF05919">
    <property type="entry name" value="Mitovir_RNA_pol"/>
    <property type="match status" value="1"/>
</dbReference>
<dbReference type="InterPro" id="IPR008686">
    <property type="entry name" value="RNA_pol_mitovir"/>
</dbReference>
<proteinExistence type="predicted"/>
<name>A0AA88URD9_9ASTE</name>
<organism evidence="1 2">
    <name type="scientific">Escallonia rubra</name>
    <dbReference type="NCBI Taxonomy" id="112253"/>
    <lineage>
        <taxon>Eukaryota</taxon>
        <taxon>Viridiplantae</taxon>
        <taxon>Streptophyta</taxon>
        <taxon>Embryophyta</taxon>
        <taxon>Tracheophyta</taxon>
        <taxon>Spermatophyta</taxon>
        <taxon>Magnoliopsida</taxon>
        <taxon>eudicotyledons</taxon>
        <taxon>Gunneridae</taxon>
        <taxon>Pentapetalae</taxon>
        <taxon>asterids</taxon>
        <taxon>campanulids</taxon>
        <taxon>Escalloniales</taxon>
        <taxon>Escalloniaceae</taxon>
        <taxon>Escallonia</taxon>
    </lineage>
</organism>
<evidence type="ECO:0000313" key="2">
    <source>
        <dbReference type="Proteomes" id="UP001187471"/>
    </source>
</evidence>
<dbReference type="PANTHER" id="PTHR34456:SF13">
    <property type="entry name" value="REVERSE TRANSCRIPTASE DOMAIN-CONTAINING PROTEIN"/>
    <property type="match status" value="1"/>
</dbReference>
<reference evidence="1" key="1">
    <citation type="submission" date="2022-12" db="EMBL/GenBank/DDBJ databases">
        <title>Draft genome assemblies for two species of Escallonia (Escalloniales).</title>
        <authorList>
            <person name="Chanderbali A."/>
            <person name="Dervinis C."/>
            <person name="Anghel I."/>
            <person name="Soltis D."/>
            <person name="Soltis P."/>
            <person name="Zapata F."/>
        </authorList>
    </citation>
    <scope>NUCLEOTIDE SEQUENCE</scope>
    <source>
        <strain evidence="1">UCBG92.1500</strain>
        <tissue evidence="1">Leaf</tissue>
    </source>
</reference>
<dbReference type="PANTHER" id="PTHR34456">
    <property type="entry name" value="MITOVIRUS RNA-DEPENDENT RNA POLYMERASE"/>
    <property type="match status" value="1"/>
</dbReference>
<dbReference type="AlphaFoldDB" id="A0AA88URD9"/>
<protein>
    <submittedName>
        <fullName evidence="1">Uncharacterized protein</fullName>
    </submittedName>
</protein>
<keyword evidence="2" id="KW-1185">Reference proteome</keyword>
<dbReference type="Proteomes" id="UP001187471">
    <property type="component" value="Unassembled WGS sequence"/>
</dbReference>
<accession>A0AA88URD9</accession>
<evidence type="ECO:0000313" key="1">
    <source>
        <dbReference type="EMBL" id="KAK2995385.1"/>
    </source>
</evidence>
<dbReference type="EMBL" id="JAVXUO010000105">
    <property type="protein sequence ID" value="KAK2995385.1"/>
    <property type="molecule type" value="Genomic_DNA"/>
</dbReference>
<sequence length="329" mass="36373">MGSSLLPFMALSSPTLDALEDMEGNESIDMKSGIFSYEIELLGRKSGWLFTALYLKQASPCLMQYYAVQDPGLPQKLSVPVSLTRKGLPRIIPPFHRKLISKRDERADMLVKFYLSAFSLAKIPMDGTFNQTAPLARLVGAKHVFSVDLKSATDRWPLNIQISVLYECFGRRFSEAVEALLNGHPFLVDWVRRPREKSCPLSEPVLTAIAPILSTKPLLSSDFPTALSKTTGEPEPGRIFSLPDPDPEVRSVLGIYQKYLVRGAISGTALINISFATTCFEPFLGLLCLCLLVLIELENFLGGSAYGWLLLNLDSPLNLMGLAWASLIE</sequence>
<comment type="caution">
    <text evidence="1">The sequence shown here is derived from an EMBL/GenBank/DDBJ whole genome shotgun (WGS) entry which is preliminary data.</text>
</comment>